<evidence type="ECO:0000313" key="2">
    <source>
        <dbReference type="Proteomes" id="UP001159363"/>
    </source>
</evidence>
<organism evidence="1 2">
    <name type="scientific">Dryococelus australis</name>
    <dbReference type="NCBI Taxonomy" id="614101"/>
    <lineage>
        <taxon>Eukaryota</taxon>
        <taxon>Metazoa</taxon>
        <taxon>Ecdysozoa</taxon>
        <taxon>Arthropoda</taxon>
        <taxon>Hexapoda</taxon>
        <taxon>Insecta</taxon>
        <taxon>Pterygota</taxon>
        <taxon>Neoptera</taxon>
        <taxon>Polyneoptera</taxon>
        <taxon>Phasmatodea</taxon>
        <taxon>Verophasmatodea</taxon>
        <taxon>Anareolatae</taxon>
        <taxon>Phasmatidae</taxon>
        <taxon>Eurycanthinae</taxon>
        <taxon>Dryococelus</taxon>
    </lineage>
</organism>
<gene>
    <name evidence="1" type="ORF">PR048_016000</name>
</gene>
<evidence type="ECO:0000313" key="1">
    <source>
        <dbReference type="EMBL" id="KAJ8884143.1"/>
    </source>
</evidence>
<protein>
    <submittedName>
        <fullName evidence="1">Uncharacterized protein</fullName>
    </submittedName>
</protein>
<dbReference type="EMBL" id="JARBHB010000005">
    <property type="protein sequence ID" value="KAJ8884143.1"/>
    <property type="molecule type" value="Genomic_DNA"/>
</dbReference>
<dbReference type="Proteomes" id="UP001159363">
    <property type="component" value="Chromosome 4"/>
</dbReference>
<sequence>MHYSRQDNPNSSYLSPALNLTRLYKLYETEVEDRVKMWLYKDIFVHGFNLSFVLPRADSGATYDKLAAQLSDPGLQDVQRSKLLMQKEMHTFYQRQLWVYNECVHVCSTDDSYMAMWLEGQGKRGSSEGASAIFKVLNELHKKKILPVNEWILWSDGCTGKNEGTHINEIYTSEDWIRLTESARHAKPFAVLPMKRLEVVDLASFTDGMFCRPQVSAGLKMRHVTERCIDKDKHFAVQRKYTYTDL</sequence>
<proteinExistence type="predicted"/>
<keyword evidence="2" id="KW-1185">Reference proteome</keyword>
<accession>A0ABQ9HII8</accession>
<name>A0ABQ9HII8_9NEOP</name>
<comment type="caution">
    <text evidence="1">The sequence shown here is derived from an EMBL/GenBank/DDBJ whole genome shotgun (WGS) entry which is preliminary data.</text>
</comment>
<reference evidence="1 2" key="1">
    <citation type="submission" date="2023-02" db="EMBL/GenBank/DDBJ databases">
        <title>LHISI_Scaffold_Assembly.</title>
        <authorList>
            <person name="Stuart O.P."/>
            <person name="Cleave R."/>
            <person name="Magrath M.J.L."/>
            <person name="Mikheyev A.S."/>
        </authorList>
    </citation>
    <scope>NUCLEOTIDE SEQUENCE [LARGE SCALE GENOMIC DNA]</scope>
    <source>
        <strain evidence="1">Daus_M_001</strain>
        <tissue evidence="1">Leg muscle</tissue>
    </source>
</reference>